<proteinExistence type="predicted"/>
<dbReference type="PANTHER" id="PTHR43211:SF1">
    <property type="entry name" value="BLL6422 PROTEIN"/>
    <property type="match status" value="1"/>
</dbReference>
<dbReference type="EMBL" id="AUZZ01001361">
    <property type="protein sequence ID" value="EQD64573.1"/>
    <property type="molecule type" value="Genomic_DNA"/>
</dbReference>
<feature type="domain" description="Fumarylacetoacetase-like C-terminal" evidence="1">
    <location>
        <begin position="29"/>
        <end position="271"/>
    </location>
</feature>
<keyword evidence="2" id="KW-0378">Hydrolase</keyword>
<sequence length="274" mass="29544">AAQIEQDPLTASPLEWSQVGACLPRAFQFVDGSAYLAHVERVRRARGAEMPPSFRVDPLMYQAVSDRFLGPSEPIEIADEDYGVDLEAEVGVIVDDVPMGITPDRALTSIRLITLINDVSLRNLIPSELSKGFGFLQSKPLSALAGVAVTPDELGDDWRNGQVHRRLESAINGVKLGDPDAGCDMQFGFGELIAHAAKTRPLGAGTLAGSGTVANQDVSRGSSCLAERRVLEVLSSGKAETPFLRSGDRIRIDMTDRMGRSIFGAIEQTVVLRR</sequence>
<dbReference type="PANTHER" id="PTHR43211">
    <property type="entry name" value="FUMARYLACETOACETATE HYDROLASE"/>
    <property type="match status" value="1"/>
</dbReference>
<comment type="caution">
    <text evidence="2">The sequence shown here is derived from an EMBL/GenBank/DDBJ whole genome shotgun (WGS) entry which is preliminary data.</text>
</comment>
<dbReference type="InterPro" id="IPR011234">
    <property type="entry name" value="Fumarylacetoacetase-like_C"/>
</dbReference>
<name>T1B7Y8_9ZZZZ</name>
<protein>
    <submittedName>
        <fullName evidence="2">Fumarylacetoacetate hydrolase family protein</fullName>
    </submittedName>
</protein>
<dbReference type="GO" id="GO:0016787">
    <property type="term" value="F:hydrolase activity"/>
    <property type="evidence" value="ECO:0007669"/>
    <property type="project" value="UniProtKB-KW"/>
</dbReference>
<organism evidence="2">
    <name type="scientific">mine drainage metagenome</name>
    <dbReference type="NCBI Taxonomy" id="410659"/>
    <lineage>
        <taxon>unclassified sequences</taxon>
        <taxon>metagenomes</taxon>
        <taxon>ecological metagenomes</taxon>
    </lineage>
</organism>
<dbReference type="SUPFAM" id="SSF56529">
    <property type="entry name" value="FAH"/>
    <property type="match status" value="1"/>
</dbReference>
<gene>
    <name evidence="2" type="ORF">B2A_01931</name>
</gene>
<evidence type="ECO:0000259" key="1">
    <source>
        <dbReference type="Pfam" id="PF01557"/>
    </source>
</evidence>
<reference evidence="2" key="1">
    <citation type="submission" date="2013-08" db="EMBL/GenBank/DDBJ databases">
        <authorList>
            <person name="Mendez C."/>
            <person name="Richter M."/>
            <person name="Ferrer M."/>
            <person name="Sanchez J."/>
        </authorList>
    </citation>
    <scope>NUCLEOTIDE SEQUENCE</scope>
</reference>
<dbReference type="Pfam" id="PF01557">
    <property type="entry name" value="FAA_hydrolase"/>
    <property type="match status" value="1"/>
</dbReference>
<dbReference type="AlphaFoldDB" id="T1B7Y8"/>
<evidence type="ECO:0000313" key="2">
    <source>
        <dbReference type="EMBL" id="EQD64573.1"/>
    </source>
</evidence>
<accession>T1B7Y8</accession>
<feature type="non-terminal residue" evidence="2">
    <location>
        <position position="1"/>
    </location>
</feature>
<reference evidence="2" key="2">
    <citation type="journal article" date="2014" name="ISME J.">
        <title>Microbial stratification in low pH oxic and suboxic macroscopic growths along an acid mine drainage.</title>
        <authorList>
            <person name="Mendez-Garcia C."/>
            <person name="Mesa V."/>
            <person name="Sprenger R.R."/>
            <person name="Richter M."/>
            <person name="Diez M.S."/>
            <person name="Solano J."/>
            <person name="Bargiela R."/>
            <person name="Golyshina O.V."/>
            <person name="Manteca A."/>
            <person name="Ramos J.L."/>
            <person name="Gallego J.R."/>
            <person name="Llorente I."/>
            <person name="Martins Dos Santos V.A."/>
            <person name="Jensen O.N."/>
            <person name="Pelaez A.I."/>
            <person name="Sanchez J."/>
            <person name="Ferrer M."/>
        </authorList>
    </citation>
    <scope>NUCLEOTIDE SEQUENCE</scope>
</reference>
<dbReference type="Gene3D" id="3.90.850.10">
    <property type="entry name" value="Fumarylacetoacetase-like, C-terminal domain"/>
    <property type="match status" value="1"/>
</dbReference>
<dbReference type="InterPro" id="IPR036663">
    <property type="entry name" value="Fumarylacetoacetase_C_sf"/>
</dbReference>